<evidence type="ECO:0000313" key="1">
    <source>
        <dbReference type="EMBL" id="KAK0448964.1"/>
    </source>
</evidence>
<proteinExistence type="predicted"/>
<keyword evidence="2" id="KW-1185">Reference proteome</keyword>
<sequence length="327" mass="35941">MEVERVSKELEKERALRKEEHALMDVRMRELQDARAYLTTEDTISGEEIKGMTEALNTEIYQVAALMVDTLDFDAKVSEDREAQAVAARCIGEHLVRALSGGEPKDDSEEETRHLATLAAIQASLVESCSSMINAWALSPEVSDHFARLYANIRHTCTPAVAGRWRVMTRARCKYLGSDTEVEEYLTRVLLGNLVPVLVVAGWKPFPVMQIENAISALGQRFGTRMVQVGKKLVRLDKAMGEGIISKDAAIGWIPGGAPFDPNIMENAFGKSSGISAEDFVLSTCDLGLMLSQVIKDREGAGSDAKAESQILLKPKVVLYSSLSEHK</sequence>
<dbReference type="GeneID" id="85367206"/>
<reference evidence="1" key="1">
    <citation type="submission" date="2023-06" db="EMBL/GenBank/DDBJ databases">
        <authorList>
            <consortium name="Lawrence Berkeley National Laboratory"/>
            <person name="Ahrendt S."/>
            <person name="Sahu N."/>
            <person name="Indic B."/>
            <person name="Wong-Bajracharya J."/>
            <person name="Merenyi Z."/>
            <person name="Ke H.-M."/>
            <person name="Monk M."/>
            <person name="Kocsube S."/>
            <person name="Drula E."/>
            <person name="Lipzen A."/>
            <person name="Balint B."/>
            <person name="Henrissat B."/>
            <person name="Andreopoulos B."/>
            <person name="Martin F.M."/>
            <person name="Harder C.B."/>
            <person name="Rigling D."/>
            <person name="Ford K.L."/>
            <person name="Foster G.D."/>
            <person name="Pangilinan J."/>
            <person name="Papanicolaou A."/>
            <person name="Barry K."/>
            <person name="LaButti K."/>
            <person name="Viragh M."/>
            <person name="Koriabine M."/>
            <person name="Yan M."/>
            <person name="Riley R."/>
            <person name="Champramary S."/>
            <person name="Plett K.L."/>
            <person name="Tsai I.J."/>
            <person name="Slot J."/>
            <person name="Sipos G."/>
            <person name="Plett J."/>
            <person name="Nagy L.G."/>
            <person name="Grigoriev I.V."/>
        </authorList>
    </citation>
    <scope>NUCLEOTIDE SEQUENCE</scope>
    <source>
        <strain evidence="1">CCBAS 213</strain>
    </source>
</reference>
<dbReference type="RefSeq" id="XP_060326679.1">
    <property type="nucleotide sequence ID" value="XM_060483658.1"/>
</dbReference>
<comment type="caution">
    <text evidence="1">The sequence shown here is derived from an EMBL/GenBank/DDBJ whole genome shotgun (WGS) entry which is preliminary data.</text>
</comment>
<dbReference type="Proteomes" id="UP001175211">
    <property type="component" value="Unassembled WGS sequence"/>
</dbReference>
<protein>
    <submittedName>
        <fullName evidence="1">Uncharacterized protein</fullName>
    </submittedName>
</protein>
<dbReference type="EMBL" id="JAUEPS010000040">
    <property type="protein sequence ID" value="KAK0448964.1"/>
    <property type="molecule type" value="Genomic_DNA"/>
</dbReference>
<organism evidence="1 2">
    <name type="scientific">Armillaria tabescens</name>
    <name type="common">Ringless honey mushroom</name>
    <name type="synonym">Agaricus tabescens</name>
    <dbReference type="NCBI Taxonomy" id="1929756"/>
    <lineage>
        <taxon>Eukaryota</taxon>
        <taxon>Fungi</taxon>
        <taxon>Dikarya</taxon>
        <taxon>Basidiomycota</taxon>
        <taxon>Agaricomycotina</taxon>
        <taxon>Agaricomycetes</taxon>
        <taxon>Agaricomycetidae</taxon>
        <taxon>Agaricales</taxon>
        <taxon>Marasmiineae</taxon>
        <taxon>Physalacriaceae</taxon>
        <taxon>Desarmillaria</taxon>
    </lineage>
</organism>
<gene>
    <name evidence="1" type="ORF">EV420DRAFT_835884</name>
</gene>
<accession>A0AA39JUG0</accession>
<dbReference type="AlphaFoldDB" id="A0AA39JUG0"/>
<evidence type="ECO:0000313" key="2">
    <source>
        <dbReference type="Proteomes" id="UP001175211"/>
    </source>
</evidence>
<name>A0AA39JUG0_ARMTA</name>